<evidence type="ECO:0000256" key="1">
    <source>
        <dbReference type="ARBA" id="ARBA00006738"/>
    </source>
</evidence>
<protein>
    <recommendedName>
        <fullName evidence="2">UPF0102 protein HNQ52_002702</fullName>
    </recommendedName>
</protein>
<reference evidence="3 4" key="1">
    <citation type="submission" date="2020-08" db="EMBL/GenBank/DDBJ databases">
        <title>Genomic Encyclopedia of Type Strains, Phase IV (KMG-IV): sequencing the most valuable type-strain genomes for metagenomic binning, comparative biology and taxonomic classification.</title>
        <authorList>
            <person name="Goeker M."/>
        </authorList>
    </citation>
    <scope>NUCLEOTIDE SEQUENCE [LARGE SCALE GENOMIC DNA]</scope>
    <source>
        <strain evidence="3 4">DSM 24163</strain>
    </source>
</reference>
<dbReference type="Pfam" id="PF02021">
    <property type="entry name" value="UPF0102"/>
    <property type="match status" value="1"/>
</dbReference>
<proteinExistence type="inferred from homology"/>
<dbReference type="InterPro" id="IPR011856">
    <property type="entry name" value="tRNA_endonuc-like_dom_sf"/>
</dbReference>
<keyword evidence="3" id="KW-0255">Endonuclease</keyword>
<dbReference type="NCBIfam" id="NF009150">
    <property type="entry name" value="PRK12497.1-3"/>
    <property type="match status" value="1"/>
</dbReference>
<dbReference type="SUPFAM" id="SSF52980">
    <property type="entry name" value="Restriction endonuclease-like"/>
    <property type="match status" value="1"/>
</dbReference>
<sequence>MILRRLLPGAAAAPPPGRRALGAAFEQAAQRELERHGLRLRDSNVNYRFGEIDLVMDHGETLVFVEVRYRRGGGFGDGAISVDARKCRRIARAAAAYLAAQPLLARRPCRFDVVGVAGDIAAPRFDWIRNAFTLDEMPAR</sequence>
<keyword evidence="3" id="KW-0540">Nuclease</keyword>
<evidence type="ECO:0000256" key="2">
    <source>
        <dbReference type="HAMAP-Rule" id="MF_00048"/>
    </source>
</evidence>
<dbReference type="Gene3D" id="3.40.1350.10">
    <property type="match status" value="1"/>
</dbReference>
<dbReference type="PANTHER" id="PTHR34039:SF1">
    <property type="entry name" value="UPF0102 PROTEIN YRAN"/>
    <property type="match status" value="1"/>
</dbReference>
<name>A0A7W8G185_9GAMM</name>
<dbReference type="HAMAP" id="MF_00048">
    <property type="entry name" value="UPF0102"/>
    <property type="match status" value="1"/>
</dbReference>
<evidence type="ECO:0000313" key="4">
    <source>
        <dbReference type="Proteomes" id="UP000521199"/>
    </source>
</evidence>
<dbReference type="PANTHER" id="PTHR34039">
    <property type="entry name" value="UPF0102 PROTEIN YRAN"/>
    <property type="match status" value="1"/>
</dbReference>
<gene>
    <name evidence="3" type="ORF">HNQ52_002702</name>
</gene>
<comment type="similarity">
    <text evidence="1 2">Belongs to the UPF0102 family.</text>
</comment>
<organism evidence="3 4">
    <name type="scientific">Chiayiivirga flava</name>
    <dbReference type="NCBI Taxonomy" id="659595"/>
    <lineage>
        <taxon>Bacteria</taxon>
        <taxon>Pseudomonadati</taxon>
        <taxon>Pseudomonadota</taxon>
        <taxon>Gammaproteobacteria</taxon>
        <taxon>Lysobacterales</taxon>
        <taxon>Lysobacteraceae</taxon>
        <taxon>Chiayiivirga</taxon>
    </lineage>
</organism>
<dbReference type="AlphaFoldDB" id="A0A7W8G185"/>
<evidence type="ECO:0000313" key="3">
    <source>
        <dbReference type="EMBL" id="MBB5209139.1"/>
    </source>
</evidence>
<dbReference type="GO" id="GO:0003676">
    <property type="term" value="F:nucleic acid binding"/>
    <property type="evidence" value="ECO:0007669"/>
    <property type="project" value="InterPro"/>
</dbReference>
<dbReference type="NCBIfam" id="TIGR00252">
    <property type="entry name" value="YraN family protein"/>
    <property type="match status" value="1"/>
</dbReference>
<comment type="caution">
    <text evidence="3">The sequence shown here is derived from an EMBL/GenBank/DDBJ whole genome shotgun (WGS) entry which is preliminary data.</text>
</comment>
<keyword evidence="4" id="KW-1185">Reference proteome</keyword>
<dbReference type="InterPro" id="IPR011335">
    <property type="entry name" value="Restrct_endonuc-II-like"/>
</dbReference>
<keyword evidence="3" id="KW-0378">Hydrolase</keyword>
<dbReference type="InterPro" id="IPR003509">
    <property type="entry name" value="UPF0102_YraN-like"/>
</dbReference>
<dbReference type="Proteomes" id="UP000521199">
    <property type="component" value="Unassembled WGS sequence"/>
</dbReference>
<dbReference type="GO" id="GO:0004519">
    <property type="term" value="F:endonuclease activity"/>
    <property type="evidence" value="ECO:0007669"/>
    <property type="project" value="UniProtKB-KW"/>
</dbReference>
<dbReference type="EMBL" id="JACHHP010000005">
    <property type="protein sequence ID" value="MBB5209139.1"/>
    <property type="molecule type" value="Genomic_DNA"/>
</dbReference>
<accession>A0A7W8G185</accession>